<accession>A0A1F5N3T0</accession>
<dbReference type="EMBL" id="MFEC01000001">
    <property type="protein sequence ID" value="OGE72120.1"/>
    <property type="molecule type" value="Genomic_DNA"/>
</dbReference>
<name>A0A1F5N3T0_9BACT</name>
<evidence type="ECO:0000259" key="1">
    <source>
        <dbReference type="PROSITE" id="PS50878"/>
    </source>
</evidence>
<organism evidence="2 3">
    <name type="scientific">Candidatus Daviesbacteria bacterium RIFOXYD1_FULL_41_10</name>
    <dbReference type="NCBI Taxonomy" id="1797801"/>
    <lineage>
        <taxon>Bacteria</taxon>
        <taxon>Candidatus Daviesiibacteriota</taxon>
    </lineage>
</organism>
<dbReference type="PROSITE" id="PS50878">
    <property type="entry name" value="RT_POL"/>
    <property type="match status" value="1"/>
</dbReference>
<feature type="domain" description="Reverse transcriptase" evidence="1">
    <location>
        <begin position="46"/>
        <end position="281"/>
    </location>
</feature>
<dbReference type="AlphaFoldDB" id="A0A1F5N3T0"/>
<dbReference type="Proteomes" id="UP000177135">
    <property type="component" value="Unassembled WGS sequence"/>
</dbReference>
<reference evidence="2 3" key="1">
    <citation type="journal article" date="2016" name="Nat. Commun.">
        <title>Thousands of microbial genomes shed light on interconnected biogeochemical processes in an aquifer system.</title>
        <authorList>
            <person name="Anantharaman K."/>
            <person name="Brown C.T."/>
            <person name="Hug L.A."/>
            <person name="Sharon I."/>
            <person name="Castelle C.J."/>
            <person name="Probst A.J."/>
            <person name="Thomas B.C."/>
            <person name="Singh A."/>
            <person name="Wilkins M.J."/>
            <person name="Karaoz U."/>
            <person name="Brodie E.L."/>
            <person name="Williams K.H."/>
            <person name="Hubbard S.S."/>
            <person name="Banfield J.F."/>
        </authorList>
    </citation>
    <scope>NUCLEOTIDE SEQUENCE [LARGE SCALE GENOMIC DNA]</scope>
</reference>
<comment type="caution">
    <text evidence="2">The sequence shown here is derived from an EMBL/GenBank/DDBJ whole genome shotgun (WGS) entry which is preliminary data.</text>
</comment>
<dbReference type="PANTHER" id="PTHR34047">
    <property type="entry name" value="NUCLEAR INTRON MATURASE 1, MITOCHONDRIAL-RELATED"/>
    <property type="match status" value="1"/>
</dbReference>
<dbReference type="InterPro" id="IPR043502">
    <property type="entry name" value="DNA/RNA_pol_sf"/>
</dbReference>
<dbReference type="InterPro" id="IPR051083">
    <property type="entry name" value="GrpII_Intron_Splice-Mob/Def"/>
</dbReference>
<dbReference type="PANTHER" id="PTHR34047:SF8">
    <property type="entry name" value="PROTEIN YKFC"/>
    <property type="match status" value="1"/>
</dbReference>
<dbReference type="SUPFAM" id="SSF56672">
    <property type="entry name" value="DNA/RNA polymerases"/>
    <property type="match status" value="1"/>
</dbReference>
<dbReference type="Pfam" id="PF00078">
    <property type="entry name" value="RVT_1"/>
    <property type="match status" value="1"/>
</dbReference>
<dbReference type="InterPro" id="IPR000477">
    <property type="entry name" value="RT_dom"/>
</dbReference>
<dbReference type="CDD" id="cd01651">
    <property type="entry name" value="RT_G2_intron"/>
    <property type="match status" value="1"/>
</dbReference>
<evidence type="ECO:0000313" key="2">
    <source>
        <dbReference type="EMBL" id="OGE72120.1"/>
    </source>
</evidence>
<sequence>MKIQHNLYPKLITKKNIFRGWKEFLVGKKKKKDVIIFQSNLEENLSNLYTSLKQKTYRPGGYTGFYVRDPKIRLIHKATVSDRVVHHIVSIVLEIIYEQTFYAHSYSCRKNKGTHRGVIALQKMALKASRNNTRTCWALKCDVKKFFASVNQQILFEILNRRIKDKDFLDLLHKIINSFYSDRADDLSNKKGIPIGNLTSQLFSNIYLDDLDQFIKHKLKVKYYIRYADDFVFLSHDKNYLENLVTPVKEFLKKELDLELHPDKILFKKLVGGIDFLGYIIFPYHILPRTKTKRRLIKKIRRRIKEYKRGKITEDILNQTIQSYLGYLTHANTYKFKQKLQNLIWFWLTE</sequence>
<protein>
    <recommendedName>
        <fullName evidence="1">Reverse transcriptase domain-containing protein</fullName>
    </recommendedName>
</protein>
<gene>
    <name evidence="2" type="ORF">A2617_02910</name>
</gene>
<evidence type="ECO:0000313" key="3">
    <source>
        <dbReference type="Proteomes" id="UP000177135"/>
    </source>
</evidence>
<proteinExistence type="predicted"/>